<keyword evidence="2" id="KW-0472">Membrane</keyword>
<feature type="region of interest" description="Disordered" evidence="1">
    <location>
        <begin position="185"/>
        <end position="234"/>
    </location>
</feature>
<feature type="transmembrane region" description="Helical" evidence="2">
    <location>
        <begin position="162"/>
        <end position="181"/>
    </location>
</feature>
<gene>
    <name evidence="4" type="ORF">FDO65_09625</name>
</gene>
<accession>A0A4U6QMW4</accession>
<dbReference type="AlphaFoldDB" id="A0A4U6QMW4"/>
<evidence type="ECO:0000256" key="1">
    <source>
        <dbReference type="SAM" id="MobiDB-lite"/>
    </source>
</evidence>
<feature type="region of interest" description="Disordered" evidence="1">
    <location>
        <begin position="1"/>
        <end position="22"/>
    </location>
</feature>
<dbReference type="Pfam" id="PF13385">
    <property type="entry name" value="Laminin_G_3"/>
    <property type="match status" value="3"/>
</dbReference>
<keyword evidence="5" id="KW-1185">Reference proteome</keyword>
<evidence type="ECO:0000259" key="3">
    <source>
        <dbReference type="PROSITE" id="PS50025"/>
    </source>
</evidence>
<evidence type="ECO:0000256" key="2">
    <source>
        <dbReference type="SAM" id="Phobius"/>
    </source>
</evidence>
<feature type="domain" description="Laminin G" evidence="3">
    <location>
        <begin position="566"/>
        <end position="741"/>
    </location>
</feature>
<dbReference type="CDD" id="cd06462">
    <property type="entry name" value="Peptidase_S24_S26"/>
    <property type="match status" value="1"/>
</dbReference>
<comment type="caution">
    <text evidence="4">The sequence shown here is derived from an EMBL/GenBank/DDBJ whole genome shotgun (WGS) entry which is preliminary data.</text>
</comment>
<evidence type="ECO:0000313" key="4">
    <source>
        <dbReference type="EMBL" id="TKV61781.1"/>
    </source>
</evidence>
<proteinExistence type="predicted"/>
<keyword evidence="2" id="KW-0812">Transmembrane</keyword>
<evidence type="ECO:0000313" key="5">
    <source>
        <dbReference type="Proteomes" id="UP000306985"/>
    </source>
</evidence>
<sequence length="970" mass="99615">MKGLTTARSGHPTGGAEPASPAGGTEWVRVLAATVARMLLLLPIGLLVWVVLPAGIGWQPTDVMTGSMEPRIVAGDVVVARPVEPGSWQIGQVLLVADPDHVGRLRLHRLDHITDTGQLILKGDANADPDSTPVDPSAVRGVAVLRVPWVGAPVVWLAENRWSALGLTVVMTAALGWLARLDRRRTDERQRPGGTPGNHAPPGGGGRVLPSAARPVVGRPSSYEPPAYTRRAPRTSVSSHLAAVAVVVVVGAAVTTTVDAQAAWSSTTAAPTNSYASASDFTCDSAVLARSPGQYFRLDENGPPTAANSSGTGGNGTYRTNLLGTGVAYGVAGPCAGGSRAVTLDGSNGWVSTATQVANPTTYSTGIWFRTTTTSGGFLTGLVAARTGGGSQMDRITWMDTSGRLVFGTYPGAVRTLTTQGQYNDGQWHQVIATQSAVGKRIYVDGVLDASDGETGAENFAGYWRIGYAAFSANWGAGTGNYFAGTVAGAAFYGTALSPGDAAAEYAAAAPPGGCASAVRSASPFEFYRLDEGGPSLALDSSGNNRSATYQGGITYSVPAACSGQTGITLDGTTGYVSTSTAVTNPTTYSLSVWFRTTTAGGGLLIGFGNTSVGTPTDYDRMIYLNNAGRVVFGTFGGAFNTLTSNASYNDGAWHQVAASQSSAGMRLWVDGVQVGSNTVTGSQNYTGYWRVGAGNFDSWPDQPTSRFLAGSVADAAVYGTALTATQVSQMFTAAAIPASCAAAVTAAAPWAFYRLNQTTGSSVAADSSGNGRAGTYQTPSMFTFGAAGPCQRDGSAGVTLSGSTPFVSAPVALTNPTVYSISAWVRTTSTTGGRVAGFSGTTTGVSTNSDRHLFLTATGQVVFGVKASGGLTELKTTRSYNDGQWHLLVATQTAAGTALWVDGTRVATSSAVSADNRTGYWRVGWDTLANWPSAPPSNTLAGSLADVAFYSTALSASQISTIFASRSGP</sequence>
<feature type="transmembrane region" description="Helical" evidence="2">
    <location>
        <begin position="39"/>
        <end position="58"/>
    </location>
</feature>
<dbReference type="CDD" id="cd00110">
    <property type="entry name" value="LamG"/>
    <property type="match status" value="1"/>
</dbReference>
<dbReference type="OrthoDB" id="5241786at2"/>
<keyword evidence="2" id="KW-1133">Transmembrane helix</keyword>
<dbReference type="InterPro" id="IPR001791">
    <property type="entry name" value="Laminin_G"/>
</dbReference>
<reference evidence="4 5" key="1">
    <citation type="submission" date="2019-05" db="EMBL/GenBank/DDBJ databases">
        <title>Nakamurella sp. N5BH11, whole genome shotgun sequence.</title>
        <authorList>
            <person name="Tuo L."/>
        </authorList>
    </citation>
    <scope>NUCLEOTIDE SEQUENCE [LARGE SCALE GENOMIC DNA]</scope>
    <source>
        <strain evidence="4 5">N5BH11</strain>
    </source>
</reference>
<name>A0A4U6QMW4_9ACTN</name>
<dbReference type="InterPro" id="IPR013320">
    <property type="entry name" value="ConA-like_dom_sf"/>
</dbReference>
<feature type="transmembrane region" description="Helical" evidence="2">
    <location>
        <begin position="241"/>
        <end position="264"/>
    </location>
</feature>
<organism evidence="4 5">
    <name type="scientific">Nakamurella flava</name>
    <dbReference type="NCBI Taxonomy" id="2576308"/>
    <lineage>
        <taxon>Bacteria</taxon>
        <taxon>Bacillati</taxon>
        <taxon>Actinomycetota</taxon>
        <taxon>Actinomycetes</taxon>
        <taxon>Nakamurellales</taxon>
        <taxon>Nakamurellaceae</taxon>
        <taxon>Nakamurella</taxon>
    </lineage>
</organism>
<dbReference type="SMART" id="SM00282">
    <property type="entry name" value="LamG"/>
    <property type="match status" value="2"/>
</dbReference>
<protein>
    <recommendedName>
        <fullName evidence="3">Laminin G domain-containing protein</fullName>
    </recommendedName>
</protein>
<dbReference type="SUPFAM" id="SSF49899">
    <property type="entry name" value="Concanavalin A-like lectins/glucanases"/>
    <property type="match status" value="3"/>
</dbReference>
<dbReference type="Gene3D" id="2.60.120.200">
    <property type="match status" value="3"/>
</dbReference>
<dbReference type="EMBL" id="SZZH01000001">
    <property type="protein sequence ID" value="TKV61781.1"/>
    <property type="molecule type" value="Genomic_DNA"/>
</dbReference>
<dbReference type="Proteomes" id="UP000306985">
    <property type="component" value="Unassembled WGS sequence"/>
</dbReference>
<dbReference type="PROSITE" id="PS50025">
    <property type="entry name" value="LAM_G_DOMAIN"/>
    <property type="match status" value="1"/>
</dbReference>